<reference evidence="2 3" key="1">
    <citation type="submission" date="2021-11" db="EMBL/GenBank/DDBJ databases">
        <authorList>
            <person name="Depoorter E."/>
        </authorList>
    </citation>
    <scope>NUCLEOTIDE SEQUENCE [LARGE SCALE GENOMIC DNA]</scope>
    <source>
        <strain evidence="2 3">LMG 24286</strain>
    </source>
</reference>
<evidence type="ECO:0000313" key="3">
    <source>
        <dbReference type="Proteomes" id="UP000789719"/>
    </source>
</evidence>
<organism evidence="2 3">
    <name type="scientific">Periweissella ghanensis</name>
    <dbReference type="NCBI Taxonomy" id="467997"/>
    <lineage>
        <taxon>Bacteria</taxon>
        <taxon>Bacillati</taxon>
        <taxon>Bacillota</taxon>
        <taxon>Bacilli</taxon>
        <taxon>Lactobacillales</taxon>
        <taxon>Lactobacillaceae</taxon>
        <taxon>Periweissella</taxon>
    </lineage>
</organism>
<feature type="transmembrane region" description="Helical" evidence="1">
    <location>
        <begin position="5"/>
        <end position="26"/>
    </location>
</feature>
<dbReference type="Proteomes" id="UP000789719">
    <property type="component" value="Unassembled WGS sequence"/>
</dbReference>
<gene>
    <name evidence="2" type="ORF">WGH24286_01384</name>
</gene>
<feature type="transmembrane region" description="Helical" evidence="1">
    <location>
        <begin position="38"/>
        <end position="56"/>
    </location>
</feature>
<keyword evidence="1" id="KW-1133">Transmembrane helix</keyword>
<keyword evidence="3" id="KW-1185">Reference proteome</keyword>
<accession>A0ABN8BRW1</accession>
<protein>
    <submittedName>
        <fullName evidence="2">Uncharacterized protein</fullName>
    </submittedName>
</protein>
<dbReference type="EMBL" id="CAKKNT010000019">
    <property type="protein sequence ID" value="CAH0418941.1"/>
    <property type="molecule type" value="Genomic_DNA"/>
</dbReference>
<dbReference type="RefSeq" id="WP_230099020.1">
    <property type="nucleotide sequence ID" value="NZ_CAKKNT010000019.1"/>
</dbReference>
<evidence type="ECO:0000256" key="1">
    <source>
        <dbReference type="SAM" id="Phobius"/>
    </source>
</evidence>
<evidence type="ECO:0000313" key="2">
    <source>
        <dbReference type="EMBL" id="CAH0418941.1"/>
    </source>
</evidence>
<name>A0ABN8BRW1_9LACO</name>
<keyword evidence="1" id="KW-0472">Membrane</keyword>
<keyword evidence="1" id="KW-0812">Transmembrane</keyword>
<proteinExistence type="predicted"/>
<sequence>MQRKWLLTILTIIDFTAVILVTHPLIDMFKNGLQSDSALKAGLIIAITGLINLTYVRE</sequence>
<comment type="caution">
    <text evidence="2">The sequence shown here is derived from an EMBL/GenBank/DDBJ whole genome shotgun (WGS) entry which is preliminary data.</text>
</comment>